<dbReference type="KEGG" id="sclo:SCLO_1022900"/>
<name>A0A1E1F479_9SPHN</name>
<keyword evidence="2" id="KW-1185">Reference proteome</keyword>
<dbReference type="InterPro" id="IPR029035">
    <property type="entry name" value="DHS-like_NAD/FAD-binding_dom"/>
</dbReference>
<accession>A0A1E1F479</accession>
<dbReference type="Gene3D" id="3.40.50.1220">
    <property type="entry name" value="TPP-binding domain"/>
    <property type="match status" value="1"/>
</dbReference>
<evidence type="ECO:0000313" key="1">
    <source>
        <dbReference type="EMBL" id="BAV65330.1"/>
    </source>
</evidence>
<protein>
    <submittedName>
        <fullName evidence="1">Uncharacterized protein</fullName>
    </submittedName>
</protein>
<dbReference type="OrthoDB" id="2077946at2"/>
<dbReference type="EMBL" id="AP017655">
    <property type="protein sequence ID" value="BAV65330.1"/>
    <property type="molecule type" value="Genomic_DNA"/>
</dbReference>
<sequence length="680" mass="76531">MPQFVRNGPIIPDKLVQELEDDRVVIFCGAGVSMGAGLPSYNGLVAHCYKTLTHPTPTDDKEWLWPDRMLGALESRYTPANVRQIVAARLNRRPTNLALHRAILRLSRLRRSEGMRLVTTNFDTFFEKARRGLDFGRDFQFHAGPILPIPRDDRAASWRSLVYLHGRLGGSDQHLVLTSSDFGRAYLTEGWAARFIVRLFADFTVLFLGYSLNDPVLRYMTDAFAAENIEMRSGQPRGPAYIFSPYEGAEPPESQPFRDRNLEPIFYSDAANHAALRETIVQWADWRDDYFSSVGRVINDIAPRRPDAIDPTDTANLIWAVAGRADDQGYGARTFAAVEPCPPIEWLSLFEATDLARSEAHQEAVREAAKAARIAPPAPELDFLPLFPLQSDSRHMALTSTGYALLAWFCRHLGTEGFVDHVIEKLGQGRMLHPSLRQAIRRQLPQELGLREGFKRFWWIVSSEGGWVGARRRDDPGSLWTAQGGYTSGADREWLRQEVLAGLRPLLDFSASSYRSYRDATHPEQAADPVGDRISEIADAEVELADRNHVRGFIDTVNGRPGATEFWAWLNDDLTGLLAQALHLFAAADEANANNDPSALQRPSVEPHQQNYQHRQWTLLFDLIWMGWEHIDGNDATASRAIVARWRTLPFLSFRRLVAAAVTHSGHFSDTEKAEVLLNG</sequence>
<dbReference type="Pfam" id="PF13289">
    <property type="entry name" value="SIR2_2"/>
    <property type="match status" value="1"/>
</dbReference>
<dbReference type="RefSeq" id="WP_066520887.1">
    <property type="nucleotide sequence ID" value="NZ_AP017655.1"/>
</dbReference>
<organism evidence="1 2">
    <name type="scientific">Sphingobium cloacae</name>
    <dbReference type="NCBI Taxonomy" id="120107"/>
    <lineage>
        <taxon>Bacteria</taxon>
        <taxon>Pseudomonadati</taxon>
        <taxon>Pseudomonadota</taxon>
        <taxon>Alphaproteobacteria</taxon>
        <taxon>Sphingomonadales</taxon>
        <taxon>Sphingomonadaceae</taxon>
        <taxon>Sphingobium</taxon>
    </lineage>
</organism>
<dbReference type="SUPFAM" id="SSF52467">
    <property type="entry name" value="DHS-like NAD/FAD-binding domain"/>
    <property type="match status" value="1"/>
</dbReference>
<dbReference type="Proteomes" id="UP000218272">
    <property type="component" value="Chromosome SCLO_1"/>
</dbReference>
<dbReference type="AlphaFoldDB" id="A0A1E1F479"/>
<evidence type="ECO:0000313" key="2">
    <source>
        <dbReference type="Proteomes" id="UP000218272"/>
    </source>
</evidence>
<gene>
    <name evidence="1" type="ORF">SCLO_1022900</name>
</gene>
<reference evidence="1 2" key="1">
    <citation type="submission" date="2016-10" db="EMBL/GenBank/DDBJ databases">
        <title>Complete Genome Sequence of the Nonylphenol-Degrading Bacterium Sphingobium cloacae JCM 10874T.</title>
        <authorList>
            <person name="Ootsuka M."/>
            <person name="Nishizawa T."/>
            <person name="Ohta H."/>
        </authorList>
    </citation>
    <scope>NUCLEOTIDE SEQUENCE [LARGE SCALE GENOMIC DNA]</scope>
    <source>
        <strain evidence="1 2">JCM 10874</strain>
    </source>
</reference>
<proteinExistence type="predicted"/>